<feature type="transmembrane region" description="Helical" evidence="1">
    <location>
        <begin position="174"/>
        <end position="194"/>
    </location>
</feature>
<feature type="transmembrane region" description="Helical" evidence="1">
    <location>
        <begin position="224"/>
        <end position="242"/>
    </location>
</feature>
<dbReference type="Proteomes" id="UP001438008">
    <property type="component" value="Unassembled WGS sequence"/>
</dbReference>
<gene>
    <name evidence="2" type="ORF">WMO29_00450</name>
</gene>
<reference evidence="2 3" key="1">
    <citation type="submission" date="2024-03" db="EMBL/GenBank/DDBJ databases">
        <title>Human intestinal bacterial collection.</title>
        <authorList>
            <person name="Pauvert C."/>
            <person name="Hitch T.C.A."/>
            <person name="Clavel T."/>
        </authorList>
    </citation>
    <scope>NUCLEOTIDE SEQUENCE [LARGE SCALE GENOMIC DNA]</scope>
    <source>
        <strain evidence="2 3">CLA-AA-H132</strain>
    </source>
</reference>
<evidence type="ECO:0000313" key="3">
    <source>
        <dbReference type="Proteomes" id="UP001438008"/>
    </source>
</evidence>
<feature type="transmembrane region" description="Helical" evidence="1">
    <location>
        <begin position="200"/>
        <end position="217"/>
    </location>
</feature>
<feature type="transmembrane region" description="Helical" evidence="1">
    <location>
        <begin position="278"/>
        <end position="297"/>
    </location>
</feature>
<comment type="caution">
    <text evidence="2">The sequence shown here is derived from an EMBL/GenBank/DDBJ whole genome shotgun (WGS) entry which is preliminary data.</text>
</comment>
<protein>
    <submittedName>
        <fullName evidence="2">Uncharacterized protein</fullName>
    </submittedName>
</protein>
<dbReference type="EMBL" id="JBBMFE010000001">
    <property type="protein sequence ID" value="MEQ2470978.1"/>
    <property type="molecule type" value="Genomic_DNA"/>
</dbReference>
<proteinExistence type="predicted"/>
<sequence>MSVNKKIKARYAEIAQFLGLRFNEEYCVVYGEKDGFTLRISGLDNGRGIEYGMVCVSVGVSENGVKLEQDKQFRKEHKGVMGIVQEKHTVRMTLKQCKNMEKLKGVLQDSLPAFLDMLKLEGFTNGCELCGEAKETGAAYVAGNSICLCDECYDKVSENAAAYTANEKNKKENLVGGVVGALVGSLLGVASIILLSQMGYVAALSGVIMAVCALKGYELLGGKLTKKGIIISVVIMIIMTYVGDRLDWGIMIARELEVDVFYGYRLVPLLLSEEIIDATSYVGNLVLVYAFLLLGAIPTIRNAMRRDKVAGTICKLH</sequence>
<name>A0ABV1FEJ8_9FIRM</name>
<organism evidence="2 3">
    <name type="scientific">Laedolimicola intestinihominis</name>
    <dbReference type="NCBI Taxonomy" id="3133166"/>
    <lineage>
        <taxon>Bacteria</taxon>
        <taxon>Bacillati</taxon>
        <taxon>Bacillota</taxon>
        <taxon>Clostridia</taxon>
        <taxon>Lachnospirales</taxon>
        <taxon>Lachnospiraceae</taxon>
        <taxon>Laedolimicola</taxon>
    </lineage>
</organism>
<keyword evidence="3" id="KW-1185">Reference proteome</keyword>
<evidence type="ECO:0000313" key="2">
    <source>
        <dbReference type="EMBL" id="MEQ2470978.1"/>
    </source>
</evidence>
<keyword evidence="1" id="KW-0812">Transmembrane</keyword>
<keyword evidence="1" id="KW-0472">Membrane</keyword>
<accession>A0ABV1FEJ8</accession>
<keyword evidence="1" id="KW-1133">Transmembrane helix</keyword>
<dbReference type="RefSeq" id="WP_349163296.1">
    <property type="nucleotide sequence ID" value="NZ_JBBMFE010000001.1"/>
</dbReference>
<evidence type="ECO:0000256" key="1">
    <source>
        <dbReference type="SAM" id="Phobius"/>
    </source>
</evidence>